<comment type="caution">
    <text evidence="2">The sequence shown here is derived from an EMBL/GenBank/DDBJ whole genome shotgun (WGS) entry which is preliminary data.</text>
</comment>
<dbReference type="EMBL" id="JAUSTF010000003">
    <property type="protein sequence ID" value="MDQ0180381.1"/>
    <property type="molecule type" value="Genomic_DNA"/>
</dbReference>
<organism evidence="2 5">
    <name type="scientific">Arthrobacter bambusae</name>
    <dbReference type="NCBI Taxonomy" id="1338426"/>
    <lineage>
        <taxon>Bacteria</taxon>
        <taxon>Bacillati</taxon>
        <taxon>Actinomycetota</taxon>
        <taxon>Actinomycetes</taxon>
        <taxon>Micrococcales</taxon>
        <taxon>Micrococcaceae</taxon>
        <taxon>Arthrobacter</taxon>
    </lineage>
</organism>
<gene>
    <name evidence="2" type="ORF">J2S90_002215</name>
    <name evidence="3" type="ORF">J2S93_001803</name>
</gene>
<keyword evidence="4" id="KW-1185">Reference proteome</keyword>
<dbReference type="AlphaFoldDB" id="A0AAW8DIY4"/>
<reference evidence="2 4" key="1">
    <citation type="submission" date="2023-07" db="EMBL/GenBank/DDBJ databases">
        <title>Sorghum-associated microbial communities from plants grown in Nebraska, USA.</title>
        <authorList>
            <person name="Schachtman D."/>
        </authorList>
    </citation>
    <scope>NUCLEOTIDE SEQUENCE</scope>
    <source>
        <strain evidence="2">DS1006</strain>
        <strain evidence="3 4">DS1016</strain>
    </source>
</reference>
<evidence type="ECO:0000256" key="1">
    <source>
        <dbReference type="SAM" id="MobiDB-lite"/>
    </source>
</evidence>
<sequence>MQWLKKLFRHGNGRHLARPAEAKNQNRADRPGQA</sequence>
<dbReference type="EMBL" id="JAUSRG010000005">
    <property type="protein sequence ID" value="MDP9905249.1"/>
    <property type="molecule type" value="Genomic_DNA"/>
</dbReference>
<accession>A0AAW8DIY4</accession>
<dbReference type="Proteomes" id="UP001242995">
    <property type="component" value="Unassembled WGS sequence"/>
</dbReference>
<evidence type="ECO:0000313" key="3">
    <source>
        <dbReference type="EMBL" id="MDQ0180381.1"/>
    </source>
</evidence>
<evidence type="ECO:0000313" key="4">
    <source>
        <dbReference type="Proteomes" id="UP001230951"/>
    </source>
</evidence>
<evidence type="ECO:0000313" key="5">
    <source>
        <dbReference type="Proteomes" id="UP001242995"/>
    </source>
</evidence>
<feature type="region of interest" description="Disordered" evidence="1">
    <location>
        <begin position="1"/>
        <end position="34"/>
    </location>
</feature>
<evidence type="ECO:0000313" key="2">
    <source>
        <dbReference type="EMBL" id="MDP9905249.1"/>
    </source>
</evidence>
<dbReference type="Proteomes" id="UP001230951">
    <property type="component" value="Unassembled WGS sequence"/>
</dbReference>
<proteinExistence type="predicted"/>
<feature type="compositionally biased region" description="Basic and acidic residues" evidence="1">
    <location>
        <begin position="18"/>
        <end position="34"/>
    </location>
</feature>
<feature type="compositionally biased region" description="Basic residues" evidence="1">
    <location>
        <begin position="1"/>
        <end position="17"/>
    </location>
</feature>
<protein>
    <submittedName>
        <fullName evidence="2">Uncharacterized protein</fullName>
    </submittedName>
</protein>
<name>A0AAW8DIY4_9MICC</name>